<reference evidence="1 2" key="1">
    <citation type="journal article" date="2018" name="Sci. Data">
        <title>The draft genome sequence of cork oak.</title>
        <authorList>
            <person name="Ramos A.M."/>
            <person name="Usie A."/>
            <person name="Barbosa P."/>
            <person name="Barros P.M."/>
            <person name="Capote T."/>
            <person name="Chaves I."/>
            <person name="Simoes F."/>
            <person name="Abreu I."/>
            <person name="Carrasquinho I."/>
            <person name="Faro C."/>
            <person name="Guimaraes J.B."/>
            <person name="Mendonca D."/>
            <person name="Nobrega F."/>
            <person name="Rodrigues L."/>
            <person name="Saibo N.J.M."/>
            <person name="Varela M.C."/>
            <person name="Egas C."/>
            <person name="Matos J."/>
            <person name="Miguel C.M."/>
            <person name="Oliveira M.M."/>
            <person name="Ricardo C.P."/>
            <person name="Goncalves S."/>
        </authorList>
    </citation>
    <scope>NUCLEOTIDE SEQUENCE [LARGE SCALE GENOMIC DNA]</scope>
    <source>
        <strain evidence="2">cv. HL8</strain>
    </source>
</reference>
<dbReference type="AlphaFoldDB" id="A0AAW0LLD7"/>
<dbReference type="EMBL" id="PKMF04000081">
    <property type="protein sequence ID" value="KAK7851911.1"/>
    <property type="molecule type" value="Genomic_DNA"/>
</dbReference>
<comment type="caution">
    <text evidence="1">The sequence shown here is derived from an EMBL/GenBank/DDBJ whole genome shotgun (WGS) entry which is preliminary data.</text>
</comment>
<proteinExistence type="predicted"/>
<dbReference type="Proteomes" id="UP000237347">
    <property type="component" value="Unassembled WGS sequence"/>
</dbReference>
<keyword evidence="2" id="KW-1185">Reference proteome</keyword>
<accession>A0AAW0LLD7</accession>
<name>A0AAW0LLD7_QUESU</name>
<sequence>MKQLESRIEQGLTRIRSKKIAEVERLQQVNLNMSGSELNAIQALSCNFFTPILVEGSTSFAQPK</sequence>
<evidence type="ECO:0000313" key="2">
    <source>
        <dbReference type="Proteomes" id="UP000237347"/>
    </source>
</evidence>
<organism evidence="1 2">
    <name type="scientific">Quercus suber</name>
    <name type="common">Cork oak</name>
    <dbReference type="NCBI Taxonomy" id="58331"/>
    <lineage>
        <taxon>Eukaryota</taxon>
        <taxon>Viridiplantae</taxon>
        <taxon>Streptophyta</taxon>
        <taxon>Embryophyta</taxon>
        <taxon>Tracheophyta</taxon>
        <taxon>Spermatophyta</taxon>
        <taxon>Magnoliopsida</taxon>
        <taxon>eudicotyledons</taxon>
        <taxon>Gunneridae</taxon>
        <taxon>Pentapetalae</taxon>
        <taxon>rosids</taxon>
        <taxon>fabids</taxon>
        <taxon>Fagales</taxon>
        <taxon>Fagaceae</taxon>
        <taxon>Quercus</taxon>
    </lineage>
</organism>
<protein>
    <submittedName>
        <fullName evidence="1">Uncharacterized protein</fullName>
    </submittedName>
</protein>
<gene>
    <name evidence="1" type="ORF">CFP56_040561</name>
</gene>
<evidence type="ECO:0000313" key="1">
    <source>
        <dbReference type="EMBL" id="KAK7851911.1"/>
    </source>
</evidence>